<dbReference type="PANTHER" id="PTHR43319">
    <property type="entry name" value="BETA-LACTAMASE-RELATED"/>
    <property type="match status" value="1"/>
</dbReference>
<evidence type="ECO:0000313" key="2">
    <source>
        <dbReference type="EMBL" id="SRX94562.1"/>
    </source>
</evidence>
<dbReference type="PANTHER" id="PTHR43319:SF3">
    <property type="entry name" value="BETA-LACTAMASE-RELATED DOMAIN-CONTAINING PROTEIN"/>
    <property type="match status" value="1"/>
</dbReference>
<dbReference type="InterPro" id="IPR001466">
    <property type="entry name" value="Beta-lactam-related"/>
</dbReference>
<dbReference type="Proteomes" id="UP000252015">
    <property type="component" value="Unassembled WGS sequence"/>
</dbReference>
<organism evidence="2 3">
    <name type="scientific">Mycobacterium shimoidei</name>
    <dbReference type="NCBI Taxonomy" id="29313"/>
    <lineage>
        <taxon>Bacteria</taxon>
        <taxon>Bacillati</taxon>
        <taxon>Actinomycetota</taxon>
        <taxon>Actinomycetes</taxon>
        <taxon>Mycobacteriales</taxon>
        <taxon>Mycobacteriaceae</taxon>
        <taxon>Mycobacterium</taxon>
    </lineage>
</organism>
<evidence type="ECO:0000259" key="1">
    <source>
        <dbReference type="Pfam" id="PF00144"/>
    </source>
</evidence>
<dbReference type="EMBL" id="UEGW01000001">
    <property type="protein sequence ID" value="SRX94562.1"/>
    <property type="molecule type" value="Genomic_DNA"/>
</dbReference>
<dbReference type="AlphaFoldDB" id="A0A375Z0F8"/>
<dbReference type="SUPFAM" id="SSF56601">
    <property type="entry name" value="beta-lactamase/transpeptidase-like"/>
    <property type="match status" value="1"/>
</dbReference>
<proteinExistence type="predicted"/>
<accession>A0A375Z0F8</accession>
<protein>
    <submittedName>
        <fullName evidence="2">Putative esterase/lipase LipP [Mycobacterium tuberculosis H37Rv]</fullName>
    </submittedName>
</protein>
<gene>
    <name evidence="2" type="ORF">MSP7336_02819</name>
</gene>
<dbReference type="InterPro" id="IPR012338">
    <property type="entry name" value="Beta-lactam/transpept-like"/>
</dbReference>
<sequence>MRLRRPTIHNRGAMADSTVDIQGSCASRFERVRDAFEQNFAVRGEVGAAVAAWVDGELVVNLWAGTADAAGTRPWQQDTLATILSSTKGLTSTCVHQLVERGELDLYAPVARYWPEFGQAGKQDITLAMVMSHRSGVIGPRTRMHWEQVTDWDFVCDQLATAEPWWEPGTAQGYHMTTFGFILGEVFRRVTGRTVGQYLRTEIAEPLGAEVHIGLSRSEQGRCADLVNKPHIRQMLADVQAPGYPTTLAEHPKAGLAVSMGFAPDDEVGSNDLQLWRELEFPGTNAQVSALGLATFYNALAQGKLLSREHMDLVRVSQGGLETDLVLGRRVADHGWGLGYMLNQRCVNGPNPRIFGHGGLGGSFGFVDLEHRIGYAYVMNRFDATKANADPRSVALSDEIYAALGVRRS</sequence>
<keyword evidence="3" id="KW-1185">Reference proteome</keyword>
<reference evidence="2 3" key="1">
    <citation type="submission" date="2018-05" db="EMBL/GenBank/DDBJ databases">
        <authorList>
            <consortium name="IHU Genomes"/>
        </authorList>
    </citation>
    <scope>NUCLEOTIDE SEQUENCE [LARGE SCALE GENOMIC DNA]</scope>
    <source>
        <strain evidence="2 3">P7336</strain>
    </source>
</reference>
<dbReference type="InterPro" id="IPR052907">
    <property type="entry name" value="Beta-lactamase/esterase"/>
</dbReference>
<name>A0A375Z0F8_MYCSH</name>
<evidence type="ECO:0000313" key="3">
    <source>
        <dbReference type="Proteomes" id="UP000252015"/>
    </source>
</evidence>
<dbReference type="Pfam" id="PF00144">
    <property type="entry name" value="Beta-lactamase"/>
    <property type="match status" value="1"/>
</dbReference>
<feature type="domain" description="Beta-lactamase-related" evidence="1">
    <location>
        <begin position="36"/>
        <end position="396"/>
    </location>
</feature>
<dbReference type="Gene3D" id="3.40.710.10">
    <property type="entry name" value="DD-peptidase/beta-lactamase superfamily"/>
    <property type="match status" value="1"/>
</dbReference>
<dbReference type="STRING" id="29313.BHQ16_03260"/>